<dbReference type="RefSeq" id="WP_210052603.1">
    <property type="nucleotide sequence ID" value="NZ_BAAAMH010000022.1"/>
</dbReference>
<keyword evidence="1" id="KW-1133">Transmembrane helix</keyword>
<organism evidence="3 4">
    <name type="scientific">Microlunatus capsulatus</name>
    <dbReference type="NCBI Taxonomy" id="99117"/>
    <lineage>
        <taxon>Bacteria</taxon>
        <taxon>Bacillati</taxon>
        <taxon>Actinomycetota</taxon>
        <taxon>Actinomycetes</taxon>
        <taxon>Propionibacteriales</taxon>
        <taxon>Propionibacteriaceae</taxon>
        <taxon>Microlunatus</taxon>
    </lineage>
</organism>
<evidence type="ECO:0000313" key="4">
    <source>
        <dbReference type="Proteomes" id="UP000758168"/>
    </source>
</evidence>
<keyword evidence="1" id="KW-0472">Membrane</keyword>
<dbReference type="Proteomes" id="UP000758168">
    <property type="component" value="Unassembled WGS sequence"/>
</dbReference>
<feature type="domain" description="Low molecular weight protein antigen 6 PH" evidence="2">
    <location>
        <begin position="82"/>
        <end position="144"/>
    </location>
</feature>
<sequence>MSHPEPDGRAPSRHRLPVEPPTRELLVASLASIAGACQLFAWALARLPTFFVVLGVVLMLTGLGFAASALVRHRRLRWIAHVGADALTVVNGRQRTVLPWSEVRAVDYRDFTLSVTGEGGRRLAALAVDRTRPAHEAAQDVERAIAAQLGART</sequence>
<evidence type="ECO:0000259" key="2">
    <source>
        <dbReference type="Pfam" id="PF10756"/>
    </source>
</evidence>
<proteinExistence type="predicted"/>
<protein>
    <recommendedName>
        <fullName evidence="2">Low molecular weight protein antigen 6 PH domain-containing protein</fullName>
    </recommendedName>
</protein>
<keyword evidence="1" id="KW-0812">Transmembrane</keyword>
<accession>A0ABS4Z3A5</accession>
<reference evidence="3 4" key="1">
    <citation type="submission" date="2021-03" db="EMBL/GenBank/DDBJ databases">
        <title>Sequencing the genomes of 1000 actinobacteria strains.</title>
        <authorList>
            <person name="Klenk H.-P."/>
        </authorList>
    </citation>
    <scope>NUCLEOTIDE SEQUENCE [LARGE SCALE GENOMIC DNA]</scope>
    <source>
        <strain evidence="3 4">DSM 12936</strain>
    </source>
</reference>
<keyword evidence="4" id="KW-1185">Reference proteome</keyword>
<dbReference type="EMBL" id="JAGIOB010000001">
    <property type="protein sequence ID" value="MBP2415526.1"/>
    <property type="molecule type" value="Genomic_DNA"/>
</dbReference>
<dbReference type="Pfam" id="PF10756">
    <property type="entry name" value="bPH_6"/>
    <property type="match status" value="1"/>
</dbReference>
<comment type="caution">
    <text evidence="3">The sequence shown here is derived from an EMBL/GenBank/DDBJ whole genome shotgun (WGS) entry which is preliminary data.</text>
</comment>
<dbReference type="InterPro" id="IPR019692">
    <property type="entry name" value="CFP-6_PH"/>
</dbReference>
<gene>
    <name evidence="3" type="ORF">JOF54_000448</name>
</gene>
<evidence type="ECO:0000256" key="1">
    <source>
        <dbReference type="SAM" id="Phobius"/>
    </source>
</evidence>
<evidence type="ECO:0000313" key="3">
    <source>
        <dbReference type="EMBL" id="MBP2415526.1"/>
    </source>
</evidence>
<feature type="transmembrane region" description="Helical" evidence="1">
    <location>
        <begin position="50"/>
        <end position="71"/>
    </location>
</feature>
<name>A0ABS4Z3A5_9ACTN</name>